<feature type="signal peptide" evidence="1">
    <location>
        <begin position="1"/>
        <end position="27"/>
    </location>
</feature>
<evidence type="ECO:0000313" key="2">
    <source>
        <dbReference type="EMBL" id="MBS5687335.1"/>
    </source>
</evidence>
<reference evidence="2" key="1">
    <citation type="submission" date="2021-02" db="EMBL/GenBank/DDBJ databases">
        <title>Infant gut strain persistence is associated with maternal origin, phylogeny, and functional potential including surface adhesion and iron acquisition.</title>
        <authorList>
            <person name="Lou Y.C."/>
        </authorList>
    </citation>
    <scope>NUCLEOTIDE SEQUENCE</scope>
    <source>
        <strain evidence="2">L3_101_367G1_dasL3_101_367G1_metabat.metabat.26</strain>
    </source>
</reference>
<evidence type="ECO:0000256" key="1">
    <source>
        <dbReference type="SAM" id="SignalP"/>
    </source>
</evidence>
<evidence type="ECO:0008006" key="4">
    <source>
        <dbReference type="Google" id="ProtNLM"/>
    </source>
</evidence>
<dbReference type="EMBL" id="JAGZAM010000007">
    <property type="protein sequence ID" value="MBS5687335.1"/>
    <property type="molecule type" value="Genomic_DNA"/>
</dbReference>
<gene>
    <name evidence="2" type="ORF">KHW66_04610</name>
</gene>
<evidence type="ECO:0000313" key="3">
    <source>
        <dbReference type="Proteomes" id="UP000733372"/>
    </source>
</evidence>
<sequence>MKMAKKLLAVVLTGVMAVSMLTGCALGDAVKEKELLKQMNTFGAAENVKYAVESKDGDFDLTDACKKAVKSVKELDDDKDPTTEAIAVDGAVVCVVEVPSSGSNKWSKAAKAVNTKMVASANKTGTGTVKTIKVNKDTVTVKAKLTGDTAAKNHTFVIVVAKAA</sequence>
<protein>
    <recommendedName>
        <fullName evidence="4">Lipoprotein</fullName>
    </recommendedName>
</protein>
<dbReference type="PROSITE" id="PS51257">
    <property type="entry name" value="PROKAR_LIPOPROTEIN"/>
    <property type="match status" value="1"/>
</dbReference>
<dbReference type="AlphaFoldDB" id="A0A943IXX6"/>
<keyword evidence="1" id="KW-0732">Signal</keyword>
<organism evidence="2 3">
    <name type="scientific">Faecalibacterium prausnitzii</name>
    <dbReference type="NCBI Taxonomy" id="853"/>
    <lineage>
        <taxon>Bacteria</taxon>
        <taxon>Bacillati</taxon>
        <taxon>Bacillota</taxon>
        <taxon>Clostridia</taxon>
        <taxon>Eubacteriales</taxon>
        <taxon>Oscillospiraceae</taxon>
        <taxon>Faecalibacterium</taxon>
    </lineage>
</organism>
<dbReference type="Proteomes" id="UP000733372">
    <property type="component" value="Unassembled WGS sequence"/>
</dbReference>
<accession>A0A943IXX6</accession>
<proteinExistence type="predicted"/>
<comment type="caution">
    <text evidence="2">The sequence shown here is derived from an EMBL/GenBank/DDBJ whole genome shotgun (WGS) entry which is preliminary data.</text>
</comment>
<feature type="chain" id="PRO_5036776017" description="Lipoprotein" evidence="1">
    <location>
        <begin position="28"/>
        <end position="164"/>
    </location>
</feature>
<name>A0A943IXX6_9FIRM</name>